<sequence length="349" mass="38977">MSTTVATAPSPSATFFPPPNVQLSYGPMLIGVFVNMILYGILLSQTFSYYRLYKSDALWIKCLVLYLFIVETANTGIDMVMMYQPLILEYGHKLDAFPVMFAAEPITIVAISMPIQLFFAWRIFRLTKQSIIAIVISILSLVSFAGGLWTTIKIIIIKSFSRKPELHWSALVWFLAATVADVLITVTLVINLSRRKTGFSATDDAISKIIRMTVQTGMLTALFAIGDVVFFMTLGKTALNFIWDLALTKIYANCLMSTLNARASLKEMTSGHSNQRHFSSTPGSSRRLNTTTDPMSPLRVQSHMFELGNVSYEKSSRSQYDDPEYGITVTRVVETIPDQESRKPQAVAL</sequence>
<dbReference type="Proteomes" id="UP000629468">
    <property type="component" value="Unassembled WGS sequence"/>
</dbReference>
<evidence type="ECO:0000256" key="2">
    <source>
        <dbReference type="SAM" id="Phobius"/>
    </source>
</evidence>
<dbReference type="EMBL" id="JABXXO010000009">
    <property type="protein sequence ID" value="KAF7770690.1"/>
    <property type="molecule type" value="Genomic_DNA"/>
</dbReference>
<keyword evidence="2" id="KW-0472">Membrane</keyword>
<reference evidence="4 5" key="1">
    <citation type="journal article" name="Sci. Rep.">
        <title>Telomere-to-telomere assembled and centromere annotated genomes of the two main subspecies of the button mushroom Agaricus bisporus reveal especially polymorphic chromosome ends.</title>
        <authorList>
            <person name="Sonnenberg A.S.M."/>
            <person name="Sedaghat-Telgerd N."/>
            <person name="Lavrijssen B."/>
            <person name="Ohm R.A."/>
            <person name="Hendrickx P.M."/>
            <person name="Scholtmeijer K."/>
            <person name="Baars J.J.P."/>
            <person name="van Peer A."/>
        </authorList>
    </citation>
    <scope>NUCLEOTIDE SEQUENCE [LARGE SCALE GENOMIC DNA]</scope>
    <source>
        <strain evidence="4 5">H119_p4</strain>
    </source>
</reference>
<proteinExistence type="predicted"/>
<evidence type="ECO:0000313" key="4">
    <source>
        <dbReference type="EMBL" id="KAF7770690.1"/>
    </source>
</evidence>
<dbReference type="PANTHER" id="PTHR40465">
    <property type="entry name" value="CHROMOSOME 1, WHOLE GENOME SHOTGUN SEQUENCE"/>
    <property type="match status" value="1"/>
</dbReference>
<feature type="domain" description="DUF6534" evidence="3">
    <location>
        <begin position="177"/>
        <end position="264"/>
    </location>
</feature>
<feature type="transmembrane region" description="Helical" evidence="2">
    <location>
        <begin position="213"/>
        <end position="235"/>
    </location>
</feature>
<dbReference type="AlphaFoldDB" id="A0A8H7C9M6"/>
<name>A0A8H7C9M6_AGABI</name>
<feature type="transmembrane region" description="Helical" evidence="2">
    <location>
        <begin position="131"/>
        <end position="156"/>
    </location>
</feature>
<accession>A0A8H7C9M6</accession>
<keyword evidence="2" id="KW-0812">Transmembrane</keyword>
<feature type="transmembrane region" description="Helical" evidence="2">
    <location>
        <begin position="25"/>
        <end position="46"/>
    </location>
</feature>
<evidence type="ECO:0000259" key="3">
    <source>
        <dbReference type="Pfam" id="PF20152"/>
    </source>
</evidence>
<organism evidence="4 5">
    <name type="scientific">Agaricus bisporus var. burnettii</name>
    <dbReference type="NCBI Taxonomy" id="192524"/>
    <lineage>
        <taxon>Eukaryota</taxon>
        <taxon>Fungi</taxon>
        <taxon>Dikarya</taxon>
        <taxon>Basidiomycota</taxon>
        <taxon>Agaricomycotina</taxon>
        <taxon>Agaricomycetes</taxon>
        <taxon>Agaricomycetidae</taxon>
        <taxon>Agaricales</taxon>
        <taxon>Agaricineae</taxon>
        <taxon>Agaricaceae</taxon>
        <taxon>Agaricus</taxon>
    </lineage>
</organism>
<evidence type="ECO:0000313" key="5">
    <source>
        <dbReference type="Proteomes" id="UP000629468"/>
    </source>
</evidence>
<protein>
    <recommendedName>
        <fullName evidence="3">DUF6534 domain-containing protein</fullName>
    </recommendedName>
</protein>
<evidence type="ECO:0000256" key="1">
    <source>
        <dbReference type="SAM" id="MobiDB-lite"/>
    </source>
</evidence>
<dbReference type="PANTHER" id="PTHR40465:SF1">
    <property type="entry name" value="DUF6534 DOMAIN-CONTAINING PROTEIN"/>
    <property type="match status" value="1"/>
</dbReference>
<keyword evidence="2" id="KW-1133">Transmembrane helix</keyword>
<gene>
    <name evidence="4" type="ORF">Agabi119p4_6664</name>
</gene>
<dbReference type="InterPro" id="IPR045339">
    <property type="entry name" value="DUF6534"/>
</dbReference>
<feature type="transmembrane region" description="Helical" evidence="2">
    <location>
        <begin position="168"/>
        <end position="192"/>
    </location>
</feature>
<feature type="transmembrane region" description="Helical" evidence="2">
    <location>
        <begin position="97"/>
        <end position="119"/>
    </location>
</feature>
<comment type="caution">
    <text evidence="4">The sequence shown here is derived from an EMBL/GenBank/DDBJ whole genome shotgun (WGS) entry which is preliminary data.</text>
</comment>
<dbReference type="Pfam" id="PF20152">
    <property type="entry name" value="DUF6534"/>
    <property type="match status" value="1"/>
</dbReference>
<feature type="region of interest" description="Disordered" evidence="1">
    <location>
        <begin position="270"/>
        <end position="291"/>
    </location>
</feature>
<feature type="transmembrane region" description="Helical" evidence="2">
    <location>
        <begin position="58"/>
        <end position="77"/>
    </location>
</feature>